<proteinExistence type="predicted"/>
<feature type="domain" description="DUF7666" evidence="1">
    <location>
        <begin position="9"/>
        <end position="101"/>
    </location>
</feature>
<evidence type="ECO:0000313" key="3">
    <source>
        <dbReference type="Proteomes" id="UP000013251"/>
    </source>
</evidence>
<sequence>MADKNQTITSFKGFDKNLQCRGFQYEIGKTYHHEGEVKACGSGFHACEYPLDVFGYYAPGESRFATVEQSGDLSREDDGDSKVSSRSITVKAEIDIPFLVKASIEYTTSKCKPVDKKSPAF</sequence>
<dbReference type="InterPro" id="IPR056083">
    <property type="entry name" value="DUF7666"/>
</dbReference>
<dbReference type="HOGENOM" id="CLU_145758_0_0_6"/>
<dbReference type="AlphaFoldDB" id="N9DK34"/>
<comment type="caution">
    <text evidence="2">The sequence shown here is derived from an EMBL/GenBank/DDBJ whole genome shotgun (WGS) entry which is preliminary data.</text>
</comment>
<feature type="non-terminal residue" evidence="2">
    <location>
        <position position="121"/>
    </location>
</feature>
<accession>N9DK34</accession>
<gene>
    <name evidence="2" type="ORF">F938_01240</name>
</gene>
<evidence type="ECO:0000259" key="1">
    <source>
        <dbReference type="Pfam" id="PF24703"/>
    </source>
</evidence>
<reference evidence="2 3" key="1">
    <citation type="submission" date="2013-02" db="EMBL/GenBank/DDBJ databases">
        <title>The Genome Sequence of Acinetobacter bereziniae CIP 70.12.</title>
        <authorList>
            <consortium name="The Broad Institute Genome Sequencing Platform"/>
            <consortium name="The Broad Institute Genome Sequencing Center for Infectious Disease"/>
            <person name="Cerqueira G."/>
            <person name="Feldgarden M."/>
            <person name="Courvalin P."/>
            <person name="Perichon B."/>
            <person name="Grillot-Courvalin C."/>
            <person name="Clermont D."/>
            <person name="Rocha E."/>
            <person name="Yoon E.-J."/>
            <person name="Nemec A."/>
            <person name="Walker B."/>
            <person name="Young S.K."/>
            <person name="Zeng Q."/>
            <person name="Gargeya S."/>
            <person name="Fitzgerald M."/>
            <person name="Haas B."/>
            <person name="Abouelleil A."/>
            <person name="Alvarado L."/>
            <person name="Arachchi H.M."/>
            <person name="Berlin A.M."/>
            <person name="Chapman S.B."/>
            <person name="Dewar J."/>
            <person name="Goldberg J."/>
            <person name="Griggs A."/>
            <person name="Gujja S."/>
            <person name="Hansen M."/>
            <person name="Howarth C."/>
            <person name="Imamovic A."/>
            <person name="Larimer J."/>
            <person name="McCowan C."/>
            <person name="Murphy C."/>
            <person name="Neiman D."/>
            <person name="Pearson M."/>
            <person name="Priest M."/>
            <person name="Roberts A."/>
            <person name="Saif S."/>
            <person name="Shea T."/>
            <person name="Sisk P."/>
            <person name="Sykes S."/>
            <person name="Wortman J."/>
            <person name="Nusbaum C."/>
            <person name="Birren B."/>
        </authorList>
    </citation>
    <scope>NUCLEOTIDE SEQUENCE [LARGE SCALE GENOMIC DNA]</scope>
    <source>
        <strain evidence="2 3">CIP 70.12</strain>
    </source>
</reference>
<evidence type="ECO:0000313" key="2">
    <source>
        <dbReference type="EMBL" id="ENV98181.1"/>
    </source>
</evidence>
<dbReference type="EMBL" id="APQG01000017">
    <property type="protein sequence ID" value="ENV98181.1"/>
    <property type="molecule type" value="Genomic_DNA"/>
</dbReference>
<protein>
    <recommendedName>
        <fullName evidence="1">DUF7666 domain-containing protein</fullName>
    </recommendedName>
</protein>
<name>N9DK34_ACIBZ</name>
<dbReference type="Pfam" id="PF24703">
    <property type="entry name" value="DUF7666"/>
    <property type="match status" value="1"/>
</dbReference>
<keyword evidence="3" id="KW-1185">Reference proteome</keyword>
<organism evidence="2 3">
    <name type="scientific">Acinetobacter bereziniae LMG 1003 = CIP 70.12</name>
    <dbReference type="NCBI Taxonomy" id="981324"/>
    <lineage>
        <taxon>Bacteria</taxon>
        <taxon>Pseudomonadati</taxon>
        <taxon>Pseudomonadota</taxon>
        <taxon>Gammaproteobacteria</taxon>
        <taxon>Moraxellales</taxon>
        <taxon>Moraxellaceae</taxon>
        <taxon>Acinetobacter</taxon>
    </lineage>
</organism>
<dbReference type="Proteomes" id="UP000013251">
    <property type="component" value="Unassembled WGS sequence"/>
</dbReference>